<dbReference type="AlphaFoldDB" id="A0AAQ3N5U8"/>
<feature type="region of interest" description="Disordered" evidence="1">
    <location>
        <begin position="108"/>
        <end position="135"/>
    </location>
</feature>
<protein>
    <submittedName>
        <fullName evidence="2">Uncharacterized protein</fullName>
    </submittedName>
</protein>
<accession>A0AAQ3N5U8</accession>
<evidence type="ECO:0000256" key="1">
    <source>
        <dbReference type="SAM" id="MobiDB-lite"/>
    </source>
</evidence>
<dbReference type="EMBL" id="CP144694">
    <property type="protein sequence ID" value="WVZ04020.1"/>
    <property type="molecule type" value="Genomic_DNA"/>
</dbReference>
<feature type="non-terminal residue" evidence="2">
    <location>
        <position position="165"/>
    </location>
</feature>
<feature type="non-terminal residue" evidence="2">
    <location>
        <position position="1"/>
    </location>
</feature>
<name>A0AAQ3N5U8_VIGMU</name>
<evidence type="ECO:0000313" key="3">
    <source>
        <dbReference type="Proteomes" id="UP001374535"/>
    </source>
</evidence>
<evidence type="ECO:0000313" key="2">
    <source>
        <dbReference type="EMBL" id="WVZ04020.1"/>
    </source>
</evidence>
<proteinExistence type="predicted"/>
<reference evidence="2 3" key="1">
    <citation type="journal article" date="2023" name="Life. Sci Alliance">
        <title>Evolutionary insights into 3D genome organization and epigenetic landscape of Vigna mungo.</title>
        <authorList>
            <person name="Junaid A."/>
            <person name="Singh B."/>
            <person name="Bhatia S."/>
        </authorList>
    </citation>
    <scope>NUCLEOTIDE SEQUENCE [LARGE SCALE GENOMIC DNA]</scope>
    <source>
        <strain evidence="2">Urdbean</strain>
    </source>
</reference>
<sequence>DLEGAIDIKEANPILTCIQLCSTYTTGIPSSVPIFGTQCTQDEPPSPTQPTHHSFDLNNTYLGEWQNDIQSYTELLTGPSTSQHLQYLPHQNIEPLSPHTLQENEILGLPSSSLDPFGEDEDEILSQHDHDEQQNLDVPFIQQQQQPCTSIPYNPPQHFQSYEEF</sequence>
<organism evidence="2 3">
    <name type="scientific">Vigna mungo</name>
    <name type="common">Black gram</name>
    <name type="synonym">Phaseolus mungo</name>
    <dbReference type="NCBI Taxonomy" id="3915"/>
    <lineage>
        <taxon>Eukaryota</taxon>
        <taxon>Viridiplantae</taxon>
        <taxon>Streptophyta</taxon>
        <taxon>Embryophyta</taxon>
        <taxon>Tracheophyta</taxon>
        <taxon>Spermatophyta</taxon>
        <taxon>Magnoliopsida</taxon>
        <taxon>eudicotyledons</taxon>
        <taxon>Gunneridae</taxon>
        <taxon>Pentapetalae</taxon>
        <taxon>rosids</taxon>
        <taxon>fabids</taxon>
        <taxon>Fabales</taxon>
        <taxon>Fabaceae</taxon>
        <taxon>Papilionoideae</taxon>
        <taxon>50 kb inversion clade</taxon>
        <taxon>NPAAA clade</taxon>
        <taxon>indigoferoid/millettioid clade</taxon>
        <taxon>Phaseoleae</taxon>
        <taxon>Vigna</taxon>
    </lineage>
</organism>
<keyword evidence="3" id="KW-1185">Reference proteome</keyword>
<gene>
    <name evidence="2" type="ORF">V8G54_024826</name>
</gene>
<dbReference type="Proteomes" id="UP001374535">
    <property type="component" value="Chromosome 7"/>
</dbReference>